<evidence type="ECO:0000256" key="5">
    <source>
        <dbReference type="ARBA" id="ARBA00023136"/>
    </source>
</evidence>
<evidence type="ECO:0000256" key="4">
    <source>
        <dbReference type="ARBA" id="ARBA00022989"/>
    </source>
</evidence>
<evidence type="ECO:0008006" key="8">
    <source>
        <dbReference type="Google" id="ProtNLM"/>
    </source>
</evidence>
<evidence type="ECO:0000256" key="2">
    <source>
        <dbReference type="ARBA" id="ARBA00022475"/>
    </source>
</evidence>
<feature type="transmembrane region" description="Helical" evidence="6">
    <location>
        <begin position="121"/>
        <end position="140"/>
    </location>
</feature>
<evidence type="ECO:0000313" key="7">
    <source>
        <dbReference type="EMBL" id="SVA11160.1"/>
    </source>
</evidence>
<keyword evidence="3 6" id="KW-0812">Transmembrane</keyword>
<name>A0A381T4P2_9ZZZZ</name>
<sequence>VLSALLLAFTGRNPAWILWQALDAIFSQQRGIEGVVLRAIPILMTALAVALSLRMRIWNIGSDGQFLVGAFAAVGVGINLNAPGWLVLLAMAAASTLAGAAWILIPALARAYWGVNEIITTLLSGFIAVQLCAWAALGFWRDEGAWAIQSTEAIKDTLPKIPGTESLTIALLFPLVIAGALWWVFRSTRAGYEIDMIGGNPKAAAFAGINVPRRVVAVMLVTGAIAGLGGMIHLAGSPGAQQLNSGFSAQYGLSGFIVAAIAGGSFLGLVVGGFLIAGMFFSGLVLQTRGLSVYIVLALYGIILIGVAVGEMAARYRLVRAESEVVARRST</sequence>
<dbReference type="GO" id="GO:0022857">
    <property type="term" value="F:transmembrane transporter activity"/>
    <property type="evidence" value="ECO:0007669"/>
    <property type="project" value="InterPro"/>
</dbReference>
<dbReference type="PANTHER" id="PTHR47089:SF1">
    <property type="entry name" value="GUANOSINE ABC TRANSPORTER PERMEASE PROTEIN NUPP"/>
    <property type="match status" value="1"/>
</dbReference>
<protein>
    <recommendedName>
        <fullName evidence="8">ABC transporter permease</fullName>
    </recommendedName>
</protein>
<feature type="transmembrane region" description="Helical" evidence="6">
    <location>
        <begin position="167"/>
        <end position="185"/>
    </location>
</feature>
<dbReference type="AlphaFoldDB" id="A0A381T4P2"/>
<feature type="transmembrane region" description="Helical" evidence="6">
    <location>
        <begin position="215"/>
        <end position="236"/>
    </location>
</feature>
<feature type="transmembrane region" description="Helical" evidence="6">
    <location>
        <begin position="256"/>
        <end position="281"/>
    </location>
</feature>
<keyword evidence="4 6" id="KW-1133">Transmembrane helix</keyword>
<proteinExistence type="predicted"/>
<evidence type="ECO:0000256" key="3">
    <source>
        <dbReference type="ARBA" id="ARBA00022692"/>
    </source>
</evidence>
<dbReference type="EMBL" id="UINC01004022">
    <property type="protein sequence ID" value="SVA11160.1"/>
    <property type="molecule type" value="Genomic_DNA"/>
</dbReference>
<feature type="transmembrane region" description="Helical" evidence="6">
    <location>
        <begin position="293"/>
        <end position="314"/>
    </location>
</feature>
<comment type="subcellular location">
    <subcellularLocation>
        <location evidence="1">Cell membrane</location>
        <topology evidence="1">Multi-pass membrane protein</topology>
    </subcellularLocation>
</comment>
<dbReference type="PANTHER" id="PTHR47089">
    <property type="entry name" value="ABC TRANSPORTER, PERMEASE PROTEIN"/>
    <property type="match status" value="1"/>
</dbReference>
<gene>
    <name evidence="7" type="ORF">METZ01_LOCUS64014</name>
</gene>
<feature type="transmembrane region" description="Helical" evidence="6">
    <location>
        <begin position="35"/>
        <end position="53"/>
    </location>
</feature>
<keyword evidence="2" id="KW-1003">Cell membrane</keyword>
<dbReference type="InterPro" id="IPR001851">
    <property type="entry name" value="ABC_transp_permease"/>
</dbReference>
<evidence type="ECO:0000256" key="1">
    <source>
        <dbReference type="ARBA" id="ARBA00004651"/>
    </source>
</evidence>
<reference evidence="7" key="1">
    <citation type="submission" date="2018-05" db="EMBL/GenBank/DDBJ databases">
        <authorList>
            <person name="Lanie J.A."/>
            <person name="Ng W.-L."/>
            <person name="Kazmierczak K.M."/>
            <person name="Andrzejewski T.M."/>
            <person name="Davidsen T.M."/>
            <person name="Wayne K.J."/>
            <person name="Tettelin H."/>
            <person name="Glass J.I."/>
            <person name="Rusch D."/>
            <person name="Podicherti R."/>
            <person name="Tsui H.-C.T."/>
            <person name="Winkler M.E."/>
        </authorList>
    </citation>
    <scope>NUCLEOTIDE SEQUENCE</scope>
</reference>
<accession>A0A381T4P2</accession>
<dbReference type="GO" id="GO:0005886">
    <property type="term" value="C:plasma membrane"/>
    <property type="evidence" value="ECO:0007669"/>
    <property type="project" value="UniProtKB-SubCell"/>
</dbReference>
<dbReference type="CDD" id="cd06580">
    <property type="entry name" value="TM_PBP1_transp_TpRbsC_like"/>
    <property type="match status" value="1"/>
</dbReference>
<dbReference type="Pfam" id="PF02653">
    <property type="entry name" value="BPD_transp_2"/>
    <property type="match status" value="1"/>
</dbReference>
<feature type="transmembrane region" description="Helical" evidence="6">
    <location>
        <begin position="65"/>
        <end position="82"/>
    </location>
</feature>
<keyword evidence="5 6" id="KW-0472">Membrane</keyword>
<organism evidence="7">
    <name type="scientific">marine metagenome</name>
    <dbReference type="NCBI Taxonomy" id="408172"/>
    <lineage>
        <taxon>unclassified sequences</taxon>
        <taxon>metagenomes</taxon>
        <taxon>ecological metagenomes</taxon>
    </lineage>
</organism>
<evidence type="ECO:0000256" key="6">
    <source>
        <dbReference type="SAM" id="Phobius"/>
    </source>
</evidence>
<feature type="non-terminal residue" evidence="7">
    <location>
        <position position="1"/>
    </location>
</feature>
<feature type="transmembrane region" description="Helical" evidence="6">
    <location>
        <begin position="88"/>
        <end position="109"/>
    </location>
</feature>